<sequence>MGIFNLVDQAASYGAYHNNNVNKFVHIIFVPAILYTAIIFINLLDVSPTLSEYFLAPLNTLSQGFIPVTIGTPLAIAISLYYCALDSRVGLLATIWIMSANYLAFYTNIVLGDKCLFFAISLHIFSWVSQFVGHYIEGRRPALIDNLFQVFIAPFFVTLEVLFIFGLLRQERIMVENKIQQNIDAAKKKKI</sequence>
<feature type="transmembrane region" description="Helical" evidence="1">
    <location>
        <begin position="24"/>
        <end position="44"/>
    </location>
</feature>
<dbReference type="GO" id="GO:0016020">
    <property type="term" value="C:membrane"/>
    <property type="evidence" value="ECO:0007669"/>
    <property type="project" value="GOC"/>
</dbReference>
<dbReference type="InterPro" id="IPR009305">
    <property type="entry name" value="Mpo1-like"/>
</dbReference>
<dbReference type="PANTHER" id="PTHR28026">
    <property type="entry name" value="DUF962 DOMAIN PROTEIN (AFU_ORTHOLOGUE AFUA_8G05310)"/>
    <property type="match status" value="1"/>
</dbReference>
<dbReference type="PANTHER" id="PTHR28026:SF9">
    <property type="entry name" value="2-HYDROXY-PALMITIC ACID DIOXYGENASE MPO1"/>
    <property type="match status" value="1"/>
</dbReference>
<dbReference type="GO" id="GO:0005783">
    <property type="term" value="C:endoplasmic reticulum"/>
    <property type="evidence" value="ECO:0007669"/>
    <property type="project" value="TreeGrafter"/>
</dbReference>
<reference evidence="2" key="1">
    <citation type="submission" date="2020-01" db="EMBL/GenBank/DDBJ databases">
        <title>Development of genomics and gene disruption for Polysphondylium violaceum indicates a role for the polyketide synthase stlB in stalk morphogenesis.</title>
        <authorList>
            <person name="Narita B."/>
            <person name="Kawabe Y."/>
            <person name="Kin K."/>
            <person name="Saito T."/>
            <person name="Gibbs R."/>
            <person name="Kuspa A."/>
            <person name="Muzny D."/>
            <person name="Queller D."/>
            <person name="Richards S."/>
            <person name="Strassman J."/>
            <person name="Sucgang R."/>
            <person name="Worley K."/>
            <person name="Schaap P."/>
        </authorList>
    </citation>
    <scope>NUCLEOTIDE SEQUENCE</scope>
    <source>
        <strain evidence="2">QSvi11</strain>
    </source>
</reference>
<dbReference type="Pfam" id="PF06127">
    <property type="entry name" value="Mpo1-like"/>
    <property type="match status" value="1"/>
</dbReference>
<gene>
    <name evidence="2" type="ORF">CYY_009284</name>
</gene>
<proteinExistence type="predicted"/>
<feature type="transmembrane region" description="Helical" evidence="1">
    <location>
        <begin position="64"/>
        <end position="82"/>
    </location>
</feature>
<evidence type="ECO:0008006" key="4">
    <source>
        <dbReference type="Google" id="ProtNLM"/>
    </source>
</evidence>
<feature type="transmembrane region" description="Helical" evidence="1">
    <location>
        <begin position="116"/>
        <end position="136"/>
    </location>
</feature>
<dbReference type="Proteomes" id="UP000695562">
    <property type="component" value="Unassembled WGS sequence"/>
</dbReference>
<evidence type="ECO:0000313" key="2">
    <source>
        <dbReference type="EMBL" id="KAF2069400.1"/>
    </source>
</evidence>
<dbReference type="AlphaFoldDB" id="A0A8J4PKA3"/>
<protein>
    <recommendedName>
        <fullName evidence="4">DUF962 domain-containing protein</fullName>
    </recommendedName>
</protein>
<feature type="transmembrane region" description="Helical" evidence="1">
    <location>
        <begin position="148"/>
        <end position="168"/>
    </location>
</feature>
<dbReference type="GO" id="GO:0046521">
    <property type="term" value="P:sphingoid catabolic process"/>
    <property type="evidence" value="ECO:0007669"/>
    <property type="project" value="TreeGrafter"/>
</dbReference>
<name>A0A8J4PKA3_9MYCE</name>
<keyword evidence="1" id="KW-0472">Membrane</keyword>
<accession>A0A8J4PKA3</accession>
<organism evidence="2 3">
    <name type="scientific">Polysphondylium violaceum</name>
    <dbReference type="NCBI Taxonomy" id="133409"/>
    <lineage>
        <taxon>Eukaryota</taxon>
        <taxon>Amoebozoa</taxon>
        <taxon>Evosea</taxon>
        <taxon>Eumycetozoa</taxon>
        <taxon>Dictyostelia</taxon>
        <taxon>Dictyosteliales</taxon>
        <taxon>Dictyosteliaceae</taxon>
        <taxon>Polysphondylium</taxon>
    </lineage>
</organism>
<keyword evidence="1" id="KW-1133">Transmembrane helix</keyword>
<evidence type="ECO:0000313" key="3">
    <source>
        <dbReference type="Proteomes" id="UP000695562"/>
    </source>
</evidence>
<evidence type="ECO:0000256" key="1">
    <source>
        <dbReference type="SAM" id="Phobius"/>
    </source>
</evidence>
<comment type="caution">
    <text evidence="2">The sequence shown here is derived from an EMBL/GenBank/DDBJ whole genome shotgun (WGS) entry which is preliminary data.</text>
</comment>
<dbReference type="EMBL" id="AJWJ01000670">
    <property type="protein sequence ID" value="KAF2069400.1"/>
    <property type="molecule type" value="Genomic_DNA"/>
</dbReference>
<keyword evidence="1" id="KW-0812">Transmembrane</keyword>
<dbReference type="OrthoDB" id="2124888at2759"/>
<keyword evidence="3" id="KW-1185">Reference proteome</keyword>